<accession>A0AAU3I8F7</accession>
<protein>
    <recommendedName>
        <fullName evidence="2">Sel1 repeat family protein</fullName>
    </recommendedName>
</protein>
<proteinExistence type="predicted"/>
<gene>
    <name evidence="1" type="ORF">OG699_40980</name>
</gene>
<dbReference type="PANTHER" id="PTHR11102">
    <property type="entry name" value="SEL-1-LIKE PROTEIN"/>
    <property type="match status" value="1"/>
</dbReference>
<dbReference type="PANTHER" id="PTHR11102:SF160">
    <property type="entry name" value="ERAD-ASSOCIATED E3 UBIQUITIN-PROTEIN LIGASE COMPONENT HRD3"/>
    <property type="match status" value="1"/>
</dbReference>
<dbReference type="SUPFAM" id="SSF81901">
    <property type="entry name" value="HCP-like"/>
    <property type="match status" value="1"/>
</dbReference>
<dbReference type="EMBL" id="CP109546">
    <property type="protein sequence ID" value="WTZ13804.1"/>
    <property type="molecule type" value="Genomic_DNA"/>
</dbReference>
<sequence>MSAGAGHDAKGSDMVQWHGTNFTVDGHEPTSAEEYYRIGLHCWNSGQHPGAEVYFLETAASTGHSAAIELLGHIDYTQGRYASAVPRLRHSSGSPRAAFYLASLYHHGCPQAGIVESLDEAARWYRTSAELGEPEAMLVLGDLYLERLIPITRTPAEHALEQFLAAAARNHPYAQYRAAEIYRTLYQDNERAAVMYQSCVDNPMTERHALGSMMTLQSQAHLREIAAFRAARRLQQRRDTVNPPQRRSDFY</sequence>
<reference evidence="1" key="1">
    <citation type="submission" date="2022-10" db="EMBL/GenBank/DDBJ databases">
        <title>The complete genomes of actinobacterial strains from the NBC collection.</title>
        <authorList>
            <person name="Joergensen T.S."/>
            <person name="Alvarez Arevalo M."/>
            <person name="Sterndorff E.B."/>
            <person name="Faurdal D."/>
            <person name="Vuksanovic O."/>
            <person name="Mourched A.-S."/>
            <person name="Charusanti P."/>
            <person name="Shaw S."/>
            <person name="Blin K."/>
            <person name="Weber T."/>
        </authorList>
    </citation>
    <scope>NUCLEOTIDE SEQUENCE</scope>
    <source>
        <strain evidence="1">NBC_01393</strain>
    </source>
</reference>
<dbReference type="InterPro" id="IPR050767">
    <property type="entry name" value="Sel1_AlgK"/>
</dbReference>
<evidence type="ECO:0008006" key="2">
    <source>
        <dbReference type="Google" id="ProtNLM"/>
    </source>
</evidence>
<organism evidence="1">
    <name type="scientific">Streptomyces sp. NBC_01393</name>
    <dbReference type="NCBI Taxonomy" id="2903851"/>
    <lineage>
        <taxon>Bacteria</taxon>
        <taxon>Bacillati</taxon>
        <taxon>Actinomycetota</taxon>
        <taxon>Actinomycetes</taxon>
        <taxon>Kitasatosporales</taxon>
        <taxon>Streptomycetaceae</taxon>
        <taxon>Streptomyces</taxon>
    </lineage>
</organism>
<dbReference type="AlphaFoldDB" id="A0AAU3I8F7"/>
<dbReference type="SMART" id="SM00671">
    <property type="entry name" value="SEL1"/>
    <property type="match status" value="3"/>
</dbReference>
<evidence type="ECO:0000313" key="1">
    <source>
        <dbReference type="EMBL" id="WTZ13804.1"/>
    </source>
</evidence>
<dbReference type="Gene3D" id="1.25.40.10">
    <property type="entry name" value="Tetratricopeptide repeat domain"/>
    <property type="match status" value="1"/>
</dbReference>
<dbReference type="InterPro" id="IPR006597">
    <property type="entry name" value="Sel1-like"/>
</dbReference>
<name>A0AAU3I8F7_9ACTN</name>
<dbReference type="InterPro" id="IPR011990">
    <property type="entry name" value="TPR-like_helical_dom_sf"/>
</dbReference>